<keyword evidence="3 5" id="KW-0863">Zinc-finger</keyword>
<evidence type="ECO:0000256" key="2">
    <source>
        <dbReference type="ARBA" id="ARBA00022723"/>
    </source>
</evidence>
<gene>
    <name evidence="9" type="ORF">QYE76_013022</name>
</gene>
<feature type="domain" description="SWIM-type" evidence="8">
    <location>
        <begin position="16"/>
        <end position="52"/>
    </location>
</feature>
<keyword evidence="2 6" id="KW-0479">Metal-binding</keyword>
<dbReference type="PROSITE" id="PS50966">
    <property type="entry name" value="ZF_SWIM"/>
    <property type="match status" value="1"/>
</dbReference>
<accession>A0AAD8TY56</accession>
<dbReference type="GO" id="GO:0005634">
    <property type="term" value="C:nucleus"/>
    <property type="evidence" value="ECO:0007669"/>
    <property type="project" value="UniProtKB-SubCell"/>
</dbReference>
<keyword evidence="4 6" id="KW-0862">Zinc</keyword>
<evidence type="ECO:0000256" key="6">
    <source>
        <dbReference type="RuleBase" id="RU367018"/>
    </source>
</evidence>
<evidence type="ECO:0000256" key="1">
    <source>
        <dbReference type="ARBA" id="ARBA00005889"/>
    </source>
</evidence>
<comment type="subcellular location">
    <subcellularLocation>
        <location evidence="6">Nucleus</location>
    </subcellularLocation>
</comment>
<proteinExistence type="inferred from homology"/>
<evidence type="ECO:0000256" key="3">
    <source>
        <dbReference type="ARBA" id="ARBA00022771"/>
    </source>
</evidence>
<dbReference type="Pfam" id="PF04434">
    <property type="entry name" value="SWIM"/>
    <property type="match status" value="1"/>
</dbReference>
<dbReference type="Proteomes" id="UP001231189">
    <property type="component" value="Unassembled WGS sequence"/>
</dbReference>
<keyword evidence="6" id="KW-0539">Nucleus</keyword>
<organism evidence="9 10">
    <name type="scientific">Lolium multiflorum</name>
    <name type="common">Italian ryegrass</name>
    <name type="synonym">Lolium perenne subsp. multiflorum</name>
    <dbReference type="NCBI Taxonomy" id="4521"/>
    <lineage>
        <taxon>Eukaryota</taxon>
        <taxon>Viridiplantae</taxon>
        <taxon>Streptophyta</taxon>
        <taxon>Embryophyta</taxon>
        <taxon>Tracheophyta</taxon>
        <taxon>Spermatophyta</taxon>
        <taxon>Magnoliopsida</taxon>
        <taxon>Liliopsida</taxon>
        <taxon>Poales</taxon>
        <taxon>Poaceae</taxon>
        <taxon>BOP clade</taxon>
        <taxon>Pooideae</taxon>
        <taxon>Poodae</taxon>
        <taxon>Poeae</taxon>
        <taxon>Poeae Chloroplast Group 2 (Poeae type)</taxon>
        <taxon>Loliodinae</taxon>
        <taxon>Loliinae</taxon>
        <taxon>Lolium</taxon>
    </lineage>
</organism>
<dbReference type="PANTHER" id="PTHR31669">
    <property type="entry name" value="PROTEIN FAR1-RELATED SEQUENCE 10-RELATED"/>
    <property type="match status" value="1"/>
</dbReference>
<dbReference type="GO" id="GO:0006355">
    <property type="term" value="P:regulation of DNA-templated transcription"/>
    <property type="evidence" value="ECO:0007669"/>
    <property type="project" value="UniProtKB-UniRule"/>
</dbReference>
<dbReference type="GO" id="GO:0008270">
    <property type="term" value="F:zinc ion binding"/>
    <property type="evidence" value="ECO:0007669"/>
    <property type="project" value="UniProtKB-UniRule"/>
</dbReference>
<name>A0AAD8TY56_LOLMU</name>
<sequence length="222" mass="25043">MDGTKVFEVSDAWGVREVRFDSTTMIAKCSCKLFESKGILCRHIIRVFRASKINELPSIYVLRRWEKKCKRDAVYDGEGNLLEENATSSAERAIRKKISIARNILEEIIRDARASEEVVDFINTSLSNLQSSLLQKFQTVPPTRHEEQETFIGTSIPTQVAVLTASDTCSRGTCSRIRGHRDDAKSGGGKKKKKDPNLKVPRQCGLRKEVGFHDARKCPKKT</sequence>
<comment type="caution">
    <text evidence="9">The sequence shown here is derived from an EMBL/GenBank/DDBJ whole genome shotgun (WGS) entry which is preliminary data.</text>
</comment>
<dbReference type="InterPro" id="IPR007527">
    <property type="entry name" value="Znf_SWIM"/>
</dbReference>
<evidence type="ECO:0000256" key="4">
    <source>
        <dbReference type="ARBA" id="ARBA00022833"/>
    </source>
</evidence>
<dbReference type="AlphaFoldDB" id="A0AAD8TY56"/>
<dbReference type="InterPro" id="IPR006564">
    <property type="entry name" value="Znf_PMZ"/>
</dbReference>
<evidence type="ECO:0000313" key="9">
    <source>
        <dbReference type="EMBL" id="KAK1696325.1"/>
    </source>
</evidence>
<dbReference type="PANTHER" id="PTHR31669:SF306">
    <property type="entry name" value="PROTEIN FAR1-RELATED SEQUENCE"/>
    <property type="match status" value="1"/>
</dbReference>
<dbReference type="InterPro" id="IPR031052">
    <property type="entry name" value="FHY3/FAR1"/>
</dbReference>
<feature type="region of interest" description="Disordered" evidence="7">
    <location>
        <begin position="174"/>
        <end position="206"/>
    </location>
</feature>
<dbReference type="EMBL" id="JAUUTY010000001">
    <property type="protein sequence ID" value="KAK1696325.1"/>
    <property type="molecule type" value="Genomic_DNA"/>
</dbReference>
<reference evidence="9" key="1">
    <citation type="submission" date="2023-07" db="EMBL/GenBank/DDBJ databases">
        <title>A chromosome-level genome assembly of Lolium multiflorum.</title>
        <authorList>
            <person name="Chen Y."/>
            <person name="Copetti D."/>
            <person name="Kolliker R."/>
            <person name="Studer B."/>
        </authorList>
    </citation>
    <scope>NUCLEOTIDE SEQUENCE</scope>
    <source>
        <strain evidence="9">02402/16</strain>
        <tissue evidence="9">Leaf</tissue>
    </source>
</reference>
<dbReference type="SMART" id="SM00575">
    <property type="entry name" value="ZnF_PMZ"/>
    <property type="match status" value="1"/>
</dbReference>
<evidence type="ECO:0000259" key="8">
    <source>
        <dbReference type="PROSITE" id="PS50966"/>
    </source>
</evidence>
<keyword evidence="10" id="KW-1185">Reference proteome</keyword>
<evidence type="ECO:0000313" key="10">
    <source>
        <dbReference type="Proteomes" id="UP001231189"/>
    </source>
</evidence>
<evidence type="ECO:0000256" key="5">
    <source>
        <dbReference type="PROSITE-ProRule" id="PRU00325"/>
    </source>
</evidence>
<comment type="similarity">
    <text evidence="1 6">Belongs to the FHY3/FAR1 family.</text>
</comment>
<evidence type="ECO:0000256" key="7">
    <source>
        <dbReference type="SAM" id="MobiDB-lite"/>
    </source>
</evidence>
<protein>
    <recommendedName>
        <fullName evidence="6">Protein FAR1-RELATED SEQUENCE</fullName>
    </recommendedName>
</protein>
<comment type="function">
    <text evidence="6">Putative transcription activator involved in regulating light control of development.</text>
</comment>